<dbReference type="AlphaFoldDB" id="A0AAV7ITJ2"/>
<evidence type="ECO:0000313" key="2">
    <source>
        <dbReference type="EMBL" id="KAH0560452.1"/>
    </source>
</evidence>
<feature type="compositionally biased region" description="Basic and acidic residues" evidence="1">
    <location>
        <begin position="43"/>
        <end position="53"/>
    </location>
</feature>
<comment type="caution">
    <text evidence="2">The sequence shown here is derived from an EMBL/GenBank/DDBJ whole genome shotgun (WGS) entry which is preliminary data.</text>
</comment>
<organism evidence="2 3">
    <name type="scientific">Cotesia glomerata</name>
    <name type="common">Lepidopteran parasitic wasp</name>
    <name type="synonym">Apanteles glomeratus</name>
    <dbReference type="NCBI Taxonomy" id="32391"/>
    <lineage>
        <taxon>Eukaryota</taxon>
        <taxon>Metazoa</taxon>
        <taxon>Ecdysozoa</taxon>
        <taxon>Arthropoda</taxon>
        <taxon>Hexapoda</taxon>
        <taxon>Insecta</taxon>
        <taxon>Pterygota</taxon>
        <taxon>Neoptera</taxon>
        <taxon>Endopterygota</taxon>
        <taxon>Hymenoptera</taxon>
        <taxon>Apocrita</taxon>
        <taxon>Ichneumonoidea</taxon>
        <taxon>Braconidae</taxon>
        <taxon>Microgastrinae</taxon>
        <taxon>Cotesia</taxon>
    </lineage>
</organism>
<name>A0AAV7ITJ2_COTGL</name>
<evidence type="ECO:0000313" key="3">
    <source>
        <dbReference type="Proteomes" id="UP000826195"/>
    </source>
</evidence>
<evidence type="ECO:0000256" key="1">
    <source>
        <dbReference type="SAM" id="MobiDB-lite"/>
    </source>
</evidence>
<dbReference type="EMBL" id="JAHXZJ010000374">
    <property type="protein sequence ID" value="KAH0560452.1"/>
    <property type="molecule type" value="Genomic_DNA"/>
</dbReference>
<dbReference type="Proteomes" id="UP000826195">
    <property type="component" value="Unassembled WGS sequence"/>
</dbReference>
<proteinExistence type="predicted"/>
<accession>A0AAV7ITJ2</accession>
<keyword evidence="3" id="KW-1185">Reference proteome</keyword>
<sequence>MEDCSVGRSLGLGMELRLEIAVNERSSLRKRKIKRKPRNGNYEAKETLRESTDGRSLTPLERKEKQQGQNLDAIGVVSPGKRVKGWSGSSRVDATCTSGS</sequence>
<reference evidence="2 3" key="1">
    <citation type="journal article" date="2021" name="J. Hered.">
        <title>A chromosome-level genome assembly of the parasitoid wasp, Cotesia glomerata (Hymenoptera: Braconidae).</title>
        <authorList>
            <person name="Pinto B.J."/>
            <person name="Weis J.J."/>
            <person name="Gamble T."/>
            <person name="Ode P.J."/>
            <person name="Paul R."/>
            <person name="Zaspel J.M."/>
        </authorList>
    </citation>
    <scope>NUCLEOTIDE SEQUENCE [LARGE SCALE GENOMIC DNA]</scope>
    <source>
        <strain evidence="2">CgM1</strain>
    </source>
</reference>
<gene>
    <name evidence="2" type="ORF">KQX54_004743</name>
</gene>
<protein>
    <submittedName>
        <fullName evidence="2">Uncharacterized protein</fullName>
    </submittedName>
</protein>
<feature type="region of interest" description="Disordered" evidence="1">
    <location>
        <begin position="30"/>
        <end position="68"/>
    </location>
</feature>